<evidence type="ECO:0000256" key="2">
    <source>
        <dbReference type="ARBA" id="ARBA00023002"/>
    </source>
</evidence>
<dbReference type="AlphaFoldDB" id="A0A9Q0YDJ0"/>
<organism evidence="3 4">
    <name type="scientific">Holothuria leucospilota</name>
    <name type="common">Black long sea cucumber</name>
    <name type="synonym">Mertensiothuria leucospilota</name>
    <dbReference type="NCBI Taxonomy" id="206669"/>
    <lineage>
        <taxon>Eukaryota</taxon>
        <taxon>Metazoa</taxon>
        <taxon>Echinodermata</taxon>
        <taxon>Eleutherozoa</taxon>
        <taxon>Echinozoa</taxon>
        <taxon>Holothuroidea</taxon>
        <taxon>Aspidochirotacea</taxon>
        <taxon>Aspidochirotida</taxon>
        <taxon>Holothuriidae</taxon>
        <taxon>Holothuria</taxon>
    </lineage>
</organism>
<dbReference type="SUPFAM" id="SSF51735">
    <property type="entry name" value="NAD(P)-binding Rossmann-fold domains"/>
    <property type="match status" value="1"/>
</dbReference>
<accession>A0A9Q0YDJ0</accession>
<proteinExistence type="inferred from homology"/>
<protein>
    <submittedName>
        <fullName evidence="3">Retinol dehydrogenase 8</fullName>
    </submittedName>
</protein>
<dbReference type="GO" id="GO:0005829">
    <property type="term" value="C:cytosol"/>
    <property type="evidence" value="ECO:0007669"/>
    <property type="project" value="TreeGrafter"/>
</dbReference>
<dbReference type="InterPro" id="IPR002347">
    <property type="entry name" value="SDR_fam"/>
</dbReference>
<dbReference type="PANTHER" id="PTHR43391">
    <property type="entry name" value="RETINOL DEHYDROGENASE-RELATED"/>
    <property type="match status" value="1"/>
</dbReference>
<reference evidence="3" key="1">
    <citation type="submission" date="2021-10" db="EMBL/GenBank/DDBJ databases">
        <title>Tropical sea cucumber genome reveals ecological adaptation and Cuvierian tubules defense mechanism.</title>
        <authorList>
            <person name="Chen T."/>
        </authorList>
    </citation>
    <scope>NUCLEOTIDE SEQUENCE</scope>
    <source>
        <strain evidence="3">Nanhai2018</strain>
        <tissue evidence="3">Muscle</tissue>
    </source>
</reference>
<comment type="caution">
    <text evidence="3">The sequence shown here is derived from an EMBL/GenBank/DDBJ whole genome shotgun (WGS) entry which is preliminary data.</text>
</comment>
<dbReference type="GO" id="GO:0016491">
    <property type="term" value="F:oxidoreductase activity"/>
    <property type="evidence" value="ECO:0007669"/>
    <property type="project" value="UniProtKB-KW"/>
</dbReference>
<sequence>MAKQIVLITGCSSGLGLDFAVTMAKDVDQRYIVYATMRNLVKKEGLVRQAGDTLNKTLFIKQLDVTEGDEIKKAVSEIYAEHNRIDILGETFCVFR</sequence>
<dbReference type="Pfam" id="PF00106">
    <property type="entry name" value="adh_short"/>
    <property type="match status" value="1"/>
</dbReference>
<keyword evidence="4" id="KW-1185">Reference proteome</keyword>
<evidence type="ECO:0000313" key="4">
    <source>
        <dbReference type="Proteomes" id="UP001152320"/>
    </source>
</evidence>
<keyword evidence="2" id="KW-0560">Oxidoreductase</keyword>
<comment type="similarity">
    <text evidence="1">Belongs to the short-chain dehydrogenases/reductases (SDR) family.</text>
</comment>
<gene>
    <name evidence="3" type="ORF">HOLleu_44231</name>
</gene>
<dbReference type="InterPro" id="IPR036291">
    <property type="entry name" value="NAD(P)-bd_dom_sf"/>
</dbReference>
<dbReference type="PANTHER" id="PTHR43391:SF86">
    <property type="entry name" value="SHORT-CHAIN DEHYDROGENASE_REDUCTASE FAMILY PROTEIN"/>
    <property type="match status" value="1"/>
</dbReference>
<dbReference type="EMBL" id="JAIZAY010000724">
    <property type="protein sequence ID" value="KAJ8018012.1"/>
    <property type="molecule type" value="Genomic_DNA"/>
</dbReference>
<dbReference type="Proteomes" id="UP001152320">
    <property type="component" value="Unassembled WGS sequence"/>
</dbReference>
<name>A0A9Q0YDJ0_HOLLE</name>
<evidence type="ECO:0000313" key="3">
    <source>
        <dbReference type="EMBL" id="KAJ8018012.1"/>
    </source>
</evidence>
<dbReference type="OrthoDB" id="47007at2759"/>
<evidence type="ECO:0000256" key="1">
    <source>
        <dbReference type="ARBA" id="ARBA00006484"/>
    </source>
</evidence>
<dbReference type="Gene3D" id="3.40.50.720">
    <property type="entry name" value="NAD(P)-binding Rossmann-like Domain"/>
    <property type="match status" value="1"/>
</dbReference>